<accession>A0A1A6BIC8</accession>
<evidence type="ECO:0008006" key="3">
    <source>
        <dbReference type="Google" id="ProtNLM"/>
    </source>
</evidence>
<reference evidence="1 2" key="1">
    <citation type="submission" date="2016-06" db="EMBL/GenBank/DDBJ databases">
        <authorList>
            <person name="Kjaerup R.B."/>
            <person name="Dalgaard T.S."/>
            <person name="Juul-Madsen H.R."/>
        </authorList>
    </citation>
    <scope>NUCLEOTIDE SEQUENCE [LARGE SCALE GENOMIC DNA]</scope>
    <source>
        <strain evidence="1 2">1245752.6</strain>
    </source>
</reference>
<evidence type="ECO:0000313" key="1">
    <source>
        <dbReference type="EMBL" id="OBS02080.1"/>
    </source>
</evidence>
<dbReference type="OrthoDB" id="4470080at2"/>
<dbReference type="AlphaFoldDB" id="A0A1A6BIC8"/>
<sequence>MPRPTKGDRKVVMVRPPRIVAERLEQRWRAAGASSLSQYLADLLAVHVGLPELAAELNRVEEVLPLAI</sequence>
<dbReference type="EMBL" id="MAEM01000225">
    <property type="protein sequence ID" value="OBS02080.1"/>
    <property type="molecule type" value="Genomic_DNA"/>
</dbReference>
<comment type="caution">
    <text evidence="1">The sequence shown here is derived from an EMBL/GenBank/DDBJ whole genome shotgun (WGS) entry which is preliminary data.</text>
</comment>
<name>A0A1A6BIC8_MYCGO</name>
<proteinExistence type="predicted"/>
<organism evidence="1 2">
    <name type="scientific">Mycobacterium gordonae</name>
    <dbReference type="NCBI Taxonomy" id="1778"/>
    <lineage>
        <taxon>Bacteria</taxon>
        <taxon>Bacillati</taxon>
        <taxon>Actinomycetota</taxon>
        <taxon>Actinomycetes</taxon>
        <taxon>Mycobacteriales</taxon>
        <taxon>Mycobacteriaceae</taxon>
        <taxon>Mycobacterium</taxon>
    </lineage>
</organism>
<dbReference type="Proteomes" id="UP000093757">
    <property type="component" value="Unassembled WGS sequence"/>
</dbReference>
<gene>
    <name evidence="1" type="ORF">A9W98_16760</name>
</gene>
<evidence type="ECO:0000313" key="2">
    <source>
        <dbReference type="Proteomes" id="UP000093757"/>
    </source>
</evidence>
<protein>
    <recommendedName>
        <fullName evidence="3">Toxin-antitoxin system</fullName>
    </recommendedName>
</protein>